<proteinExistence type="inferred from homology"/>
<evidence type="ECO:0000256" key="6">
    <source>
        <dbReference type="ARBA" id="ARBA00022741"/>
    </source>
</evidence>
<evidence type="ECO:0000256" key="10">
    <source>
        <dbReference type="ARBA" id="ARBA00023027"/>
    </source>
</evidence>
<evidence type="ECO:0000256" key="19">
    <source>
        <dbReference type="PIRNR" id="PIRNR017184"/>
    </source>
</evidence>
<comment type="caution">
    <text evidence="18">Lacks conserved residue(s) required for the propagation of feature annotation.</text>
</comment>
<evidence type="ECO:0000259" key="20">
    <source>
        <dbReference type="PROSITE" id="PS51383"/>
    </source>
</evidence>
<evidence type="ECO:0000256" key="15">
    <source>
        <dbReference type="ARBA" id="ARBA00048238"/>
    </source>
</evidence>
<feature type="binding site" evidence="18">
    <location>
        <begin position="139"/>
        <end position="145"/>
    </location>
    <ligand>
        <name>(6S)-NADPHX</name>
        <dbReference type="ChEBI" id="CHEBI:64076"/>
    </ligand>
</feature>
<comment type="similarity">
    <text evidence="3 19">In the N-terminal section; belongs to the NnrE/AIBP family.</text>
</comment>
<comment type="similarity">
    <text evidence="17">Belongs to the NnrD/CARKD family.</text>
</comment>
<dbReference type="HAMAP" id="MF_01965">
    <property type="entry name" value="NADHX_dehydratase"/>
    <property type="match status" value="1"/>
</dbReference>
<dbReference type="EMBL" id="JAUQYP010000001">
    <property type="protein sequence ID" value="MDO8105680.1"/>
    <property type="molecule type" value="Genomic_DNA"/>
</dbReference>
<evidence type="ECO:0000256" key="14">
    <source>
        <dbReference type="ARBA" id="ARBA00025153"/>
    </source>
</evidence>
<dbReference type="EC" id="4.2.1.136" evidence="19"/>
<feature type="domain" description="YjeF N-terminal" evidence="21">
    <location>
        <begin position="5"/>
        <end position="232"/>
    </location>
</feature>
<evidence type="ECO:0000256" key="13">
    <source>
        <dbReference type="ARBA" id="ARBA00023268"/>
    </source>
</evidence>
<dbReference type="EC" id="5.1.99.6" evidence="19"/>
<dbReference type="SUPFAM" id="SSF53613">
    <property type="entry name" value="Ribokinase-like"/>
    <property type="match status" value="1"/>
</dbReference>
<evidence type="ECO:0000256" key="2">
    <source>
        <dbReference type="ARBA" id="ARBA00000909"/>
    </source>
</evidence>
<comment type="subunit">
    <text evidence="17">Homotetramer.</text>
</comment>
<comment type="function">
    <text evidence="14 19">Bifunctional enzyme that catalyzes the epimerization of the S- and R-forms of NAD(P)HX and the dehydration of the S-form of NAD(P)HX at the expense of ADP, which is converted to AMP. This allows the repair of both epimers of NAD(P)HX, a damaged form of NAD(P)H that is a result of enzymatic or heat-dependent hydration.</text>
</comment>
<dbReference type="Gene3D" id="3.40.1190.20">
    <property type="match status" value="1"/>
</dbReference>
<feature type="binding site" evidence="17">
    <location>
        <begin position="415"/>
        <end position="419"/>
    </location>
    <ligand>
        <name>AMP</name>
        <dbReference type="ChEBI" id="CHEBI:456215"/>
    </ligand>
</feature>
<dbReference type="PROSITE" id="PS01050">
    <property type="entry name" value="YJEF_C_2"/>
    <property type="match status" value="1"/>
</dbReference>
<comment type="caution">
    <text evidence="22">The sequence shown here is derived from an EMBL/GenBank/DDBJ whole genome shotgun (WGS) entry which is preliminary data.</text>
</comment>
<dbReference type="InterPro" id="IPR030677">
    <property type="entry name" value="Nnr"/>
</dbReference>
<keyword evidence="8 17" id="KW-0521">NADP</keyword>
<feature type="binding site" evidence="18">
    <location>
        <position position="175"/>
    </location>
    <ligand>
        <name>(6S)-NADPHX</name>
        <dbReference type="ChEBI" id="CHEBI:64076"/>
    </ligand>
</feature>
<evidence type="ECO:0000313" key="22">
    <source>
        <dbReference type="EMBL" id="MDO8105680.1"/>
    </source>
</evidence>
<dbReference type="InterPro" id="IPR029056">
    <property type="entry name" value="Ribokinase-like"/>
</dbReference>
<evidence type="ECO:0000256" key="7">
    <source>
        <dbReference type="ARBA" id="ARBA00022840"/>
    </source>
</evidence>
<keyword evidence="12 17" id="KW-0456">Lyase</keyword>
<comment type="catalytic activity">
    <reaction evidence="2 18 19">
        <text>(6R)-NADPHX = (6S)-NADPHX</text>
        <dbReference type="Rhea" id="RHEA:32227"/>
        <dbReference type="ChEBI" id="CHEBI:64076"/>
        <dbReference type="ChEBI" id="CHEBI:64077"/>
        <dbReference type="EC" id="5.1.99.6"/>
    </reaction>
</comment>
<dbReference type="PANTHER" id="PTHR12592">
    <property type="entry name" value="ATP-DEPENDENT (S)-NAD(P)H-HYDRATE DEHYDRATASE FAMILY MEMBER"/>
    <property type="match status" value="1"/>
</dbReference>
<dbReference type="SUPFAM" id="SSF64153">
    <property type="entry name" value="YjeF N-terminal domain-like"/>
    <property type="match status" value="1"/>
</dbReference>
<dbReference type="Gene3D" id="3.40.50.10260">
    <property type="entry name" value="YjeF N-terminal domain"/>
    <property type="match status" value="1"/>
</dbReference>
<feature type="domain" description="YjeF C-terminal" evidence="20">
    <location>
        <begin position="243"/>
        <end position="511"/>
    </location>
</feature>
<dbReference type="Proteomes" id="UP001232536">
    <property type="component" value="Unassembled WGS sequence"/>
</dbReference>
<evidence type="ECO:0000259" key="21">
    <source>
        <dbReference type="PROSITE" id="PS51385"/>
    </source>
</evidence>
<dbReference type="PIRSF" id="PIRSF017184">
    <property type="entry name" value="Nnr"/>
    <property type="match status" value="1"/>
</dbReference>
<dbReference type="Pfam" id="PF03853">
    <property type="entry name" value="YjeF_N"/>
    <property type="match status" value="1"/>
</dbReference>
<feature type="binding site" evidence="17">
    <location>
        <position position="373"/>
    </location>
    <ligand>
        <name>(6S)-NADPHX</name>
        <dbReference type="ChEBI" id="CHEBI:64076"/>
    </ligand>
</feature>
<dbReference type="InterPro" id="IPR004443">
    <property type="entry name" value="YjeF_N_dom"/>
</dbReference>
<evidence type="ECO:0000256" key="3">
    <source>
        <dbReference type="ARBA" id="ARBA00006001"/>
    </source>
</evidence>
<dbReference type="RefSeq" id="WP_304599389.1">
    <property type="nucleotide sequence ID" value="NZ_JAUQYO010000003.1"/>
</dbReference>
<dbReference type="CDD" id="cd01171">
    <property type="entry name" value="YXKO-related"/>
    <property type="match status" value="1"/>
</dbReference>
<keyword evidence="6 17" id="KW-0547">Nucleotide-binding</keyword>
<evidence type="ECO:0000256" key="9">
    <source>
        <dbReference type="ARBA" id="ARBA00022958"/>
    </source>
</evidence>
<comment type="function">
    <text evidence="17">Catalyzes the dehydration of the S-form of NAD(P)HX at the expense of ADP, which is converted to AMP. Together with NAD(P)HX epimerase, which catalyzes the epimerization of the S- and R-forms, the enzyme allows the repair of both epimers of NAD(P)HX, a damaged form of NAD(P)H that is a result of enzymatic or heat-dependent hydration.</text>
</comment>
<protein>
    <recommendedName>
        <fullName evidence="19">Bifunctional NAD(P)H-hydrate repair enzyme</fullName>
    </recommendedName>
    <alternativeName>
        <fullName evidence="19">Nicotinamide nucleotide repair protein</fullName>
    </alternativeName>
    <domain>
        <recommendedName>
            <fullName evidence="19">ADP-dependent (S)-NAD(P)H-hydrate dehydratase</fullName>
            <ecNumber evidence="19">4.2.1.136</ecNumber>
        </recommendedName>
        <alternativeName>
            <fullName evidence="19">ADP-dependent NAD(P)HX dehydratase</fullName>
        </alternativeName>
    </domain>
    <domain>
        <recommendedName>
            <fullName evidence="19">NAD(P)H-hydrate epimerase</fullName>
            <ecNumber evidence="19">5.1.99.6</ecNumber>
        </recommendedName>
    </domain>
</protein>
<keyword evidence="13" id="KW-0511">Multifunctional enzyme</keyword>
<dbReference type="HAMAP" id="MF_01966">
    <property type="entry name" value="NADHX_epimerase"/>
    <property type="match status" value="1"/>
</dbReference>
<feature type="binding site" evidence="17">
    <location>
        <position position="444"/>
    </location>
    <ligand>
        <name>(6S)-NADPHX</name>
        <dbReference type="ChEBI" id="CHEBI:64076"/>
    </ligand>
</feature>
<evidence type="ECO:0000256" key="4">
    <source>
        <dbReference type="ARBA" id="ARBA00009524"/>
    </source>
</evidence>
<keyword evidence="7 17" id="KW-0067">ATP-binding</keyword>
<dbReference type="PROSITE" id="PS51385">
    <property type="entry name" value="YJEF_N"/>
    <property type="match status" value="1"/>
</dbReference>
<name>A0ABT9D4R1_9CELL</name>
<feature type="binding site" evidence="18">
    <location>
        <position position="178"/>
    </location>
    <ligand>
        <name>K(+)</name>
        <dbReference type="ChEBI" id="CHEBI:29103"/>
    </ligand>
</feature>
<feature type="binding site" evidence="17">
    <location>
        <position position="328"/>
    </location>
    <ligand>
        <name>(6S)-NADPHX</name>
        <dbReference type="ChEBI" id="CHEBI:64076"/>
    </ligand>
</feature>
<keyword evidence="11 18" id="KW-0413">Isomerase</keyword>
<organism evidence="22 23">
    <name type="scientific">Actinotalea lenta</name>
    <dbReference type="NCBI Taxonomy" id="3064654"/>
    <lineage>
        <taxon>Bacteria</taxon>
        <taxon>Bacillati</taxon>
        <taxon>Actinomycetota</taxon>
        <taxon>Actinomycetes</taxon>
        <taxon>Micrococcales</taxon>
        <taxon>Cellulomonadaceae</taxon>
        <taxon>Actinotalea</taxon>
    </lineage>
</organism>
<comment type="similarity">
    <text evidence="4 19">In the C-terminal section; belongs to the NnrD/CARKD family.</text>
</comment>
<accession>A0ABT9D4R1</accession>
<evidence type="ECO:0000256" key="18">
    <source>
        <dbReference type="HAMAP-Rule" id="MF_01966"/>
    </source>
</evidence>
<dbReference type="Pfam" id="PF01256">
    <property type="entry name" value="Carb_kinase"/>
    <property type="match status" value="1"/>
</dbReference>
<feature type="binding site" evidence="17">
    <location>
        <position position="443"/>
    </location>
    <ligand>
        <name>AMP</name>
        <dbReference type="ChEBI" id="CHEBI:456215"/>
    </ligand>
</feature>
<dbReference type="InterPro" id="IPR036652">
    <property type="entry name" value="YjeF_N_dom_sf"/>
</dbReference>
<evidence type="ECO:0000256" key="1">
    <source>
        <dbReference type="ARBA" id="ARBA00000013"/>
    </source>
</evidence>
<dbReference type="PANTHER" id="PTHR12592:SF0">
    <property type="entry name" value="ATP-DEPENDENT (S)-NAD(P)H-HYDRATE DEHYDRATASE"/>
    <property type="match status" value="1"/>
</dbReference>
<keyword evidence="9 18" id="KW-0630">Potassium</keyword>
<evidence type="ECO:0000256" key="11">
    <source>
        <dbReference type="ARBA" id="ARBA00023235"/>
    </source>
</evidence>
<comment type="cofactor">
    <cofactor evidence="18 19">
        <name>K(+)</name>
        <dbReference type="ChEBI" id="CHEBI:29103"/>
    </cofactor>
    <text evidence="18 19">Binds 1 potassium ion per subunit.</text>
</comment>
<comment type="function">
    <text evidence="18">Catalyzes the epimerization of the S- and R-forms of NAD(P)HX, a damaged form of NAD(P)H that is a result of enzymatic or heat-dependent hydration. This is a prerequisite for the S-specific NAD(P)H-hydrate dehydratase to allow the repair of both epimers of NAD(P)HX.</text>
</comment>
<dbReference type="InterPro" id="IPR017953">
    <property type="entry name" value="Carbohydrate_kinase_pred_CS"/>
</dbReference>
<dbReference type="PROSITE" id="PS51383">
    <property type="entry name" value="YJEF_C_3"/>
    <property type="match status" value="1"/>
</dbReference>
<reference evidence="22 23" key="1">
    <citation type="submission" date="2023-07" db="EMBL/GenBank/DDBJ databases">
        <title>Description of novel actinomycetes strains, isolated from tidal flat sediment.</title>
        <authorList>
            <person name="Lu C."/>
        </authorList>
    </citation>
    <scope>NUCLEOTIDE SEQUENCE [LARGE SCALE GENOMIC DNA]</scope>
    <source>
        <strain evidence="22 23">SYSU T00b441</strain>
    </source>
</reference>
<gene>
    <name evidence="18" type="primary">nnrE</name>
    <name evidence="17" type="synonym">nnrD</name>
    <name evidence="22" type="ORF">Q6348_00525</name>
</gene>
<sequence length="513" mass="50139">MIDAYTAADVRAAEEPLLAAERGFHGGLMHRAATALAGVVREELRARGVRVAGSSVVALVGRGNNGGDALFALAALAQRGAAAVAVALGPVHEAGVGALRAAGGRVLAVGDDAPGEPVWVGDAVAEAFAADVLMDGLLGIGARGGLREPAAGLVELLTGLLDEAGTGGPTVIAVDVPSGIGVDDGALPGPVLPADRTVSFGVAKPGLLLPPAAHLAGQPTVVDLGLTPMLAVHGASPAVRRPEAADVAALWPVPGETDHKYSRGVLGVLAGSVGYPGAAVLCVAGAQGAGTGMVRYLGPDPVARAVLAAHPEVVVGDGRVQAWVIGPGLTDDRWGVAGERVAAALREGHPVVVDAGALGVLPGSAEGAVLVPHAGELATLLQGRGVDVDRDAVQAEPLRWAREAHDRTGAVVLLKGAVTLVVGAGTVWTAADGTGWLATAGAGDVLAGVLGALLAGLAARAPGERLDEDTVAAAAAVAASVHGRAAVHASGGGPVTASAVAAAVPRTLANLLG</sequence>
<evidence type="ECO:0000313" key="23">
    <source>
        <dbReference type="Proteomes" id="UP001232536"/>
    </source>
</evidence>
<keyword evidence="23" id="KW-1185">Reference proteome</keyword>
<evidence type="ECO:0000256" key="12">
    <source>
        <dbReference type="ARBA" id="ARBA00023239"/>
    </source>
</evidence>
<keyword evidence="5 18" id="KW-0479">Metal-binding</keyword>
<keyword evidence="10 17" id="KW-0520">NAD</keyword>
<dbReference type="InterPro" id="IPR000631">
    <property type="entry name" value="CARKD"/>
</dbReference>
<feature type="binding site" evidence="18">
    <location>
        <begin position="64"/>
        <end position="68"/>
    </location>
    <ligand>
        <name>(6S)-NADPHX</name>
        <dbReference type="ChEBI" id="CHEBI:64076"/>
    </ligand>
</feature>
<comment type="catalytic activity">
    <reaction evidence="16 17 19">
        <text>(6S)-NADPHX + ADP = AMP + phosphate + NADPH + H(+)</text>
        <dbReference type="Rhea" id="RHEA:32235"/>
        <dbReference type="ChEBI" id="CHEBI:15378"/>
        <dbReference type="ChEBI" id="CHEBI:43474"/>
        <dbReference type="ChEBI" id="CHEBI:57783"/>
        <dbReference type="ChEBI" id="CHEBI:64076"/>
        <dbReference type="ChEBI" id="CHEBI:456215"/>
        <dbReference type="ChEBI" id="CHEBI:456216"/>
        <dbReference type="EC" id="4.2.1.136"/>
    </reaction>
</comment>
<feature type="binding site" evidence="18">
    <location>
        <position position="65"/>
    </location>
    <ligand>
        <name>K(+)</name>
        <dbReference type="ChEBI" id="CHEBI:29103"/>
    </ligand>
</feature>
<evidence type="ECO:0000256" key="8">
    <source>
        <dbReference type="ARBA" id="ARBA00022857"/>
    </source>
</evidence>
<comment type="similarity">
    <text evidence="18">Belongs to the NnrE/AIBP family.</text>
</comment>
<comment type="catalytic activity">
    <reaction evidence="15 17 19">
        <text>(6S)-NADHX + ADP = AMP + phosphate + NADH + H(+)</text>
        <dbReference type="Rhea" id="RHEA:32223"/>
        <dbReference type="ChEBI" id="CHEBI:15378"/>
        <dbReference type="ChEBI" id="CHEBI:43474"/>
        <dbReference type="ChEBI" id="CHEBI:57945"/>
        <dbReference type="ChEBI" id="CHEBI:64074"/>
        <dbReference type="ChEBI" id="CHEBI:456215"/>
        <dbReference type="ChEBI" id="CHEBI:456216"/>
        <dbReference type="EC" id="4.2.1.136"/>
    </reaction>
</comment>
<comment type="catalytic activity">
    <reaction evidence="1 18 19">
        <text>(6R)-NADHX = (6S)-NADHX</text>
        <dbReference type="Rhea" id="RHEA:32215"/>
        <dbReference type="ChEBI" id="CHEBI:64074"/>
        <dbReference type="ChEBI" id="CHEBI:64075"/>
        <dbReference type="EC" id="5.1.99.6"/>
    </reaction>
</comment>
<feature type="binding site" evidence="18">
    <location>
        <position position="135"/>
    </location>
    <ligand>
        <name>K(+)</name>
        <dbReference type="ChEBI" id="CHEBI:29103"/>
    </ligand>
</feature>
<evidence type="ECO:0000256" key="5">
    <source>
        <dbReference type="ARBA" id="ARBA00022723"/>
    </source>
</evidence>
<evidence type="ECO:0000256" key="17">
    <source>
        <dbReference type="HAMAP-Rule" id="MF_01965"/>
    </source>
</evidence>
<evidence type="ECO:0000256" key="16">
    <source>
        <dbReference type="ARBA" id="ARBA00049209"/>
    </source>
</evidence>
<comment type="cofactor">
    <cofactor evidence="17">
        <name>Mg(2+)</name>
        <dbReference type="ChEBI" id="CHEBI:18420"/>
    </cofactor>
</comment>
<feature type="binding site" evidence="17">
    <location>
        <position position="278"/>
    </location>
    <ligand>
        <name>(6S)-NADPHX</name>
        <dbReference type="ChEBI" id="CHEBI:64076"/>
    </ligand>
</feature>